<dbReference type="AlphaFoldDB" id="M5CEL4"/>
<evidence type="ECO:0000313" key="3">
    <source>
        <dbReference type="EMBL" id="CCO37694.1"/>
    </source>
</evidence>
<sequence>MDLMQEHHIRELKDKAQRRDTDFEGAFFQHVISRNIRWFSATRTAVTTALSQGYKTGSSAHGRSNNFAAISQLLSSLELEGVHSFVSGRSYNWLSRDNLTEGRRLMPTKLQHFLRRTTANMVSSELEVQETVGPLEQDGLYPEGDNTEASELNDPGPELPAPGMLIDGRYVPGNIEDPEIHEVNMERMPLELQGL</sequence>
<evidence type="ECO:0000259" key="2">
    <source>
        <dbReference type="Pfam" id="PF20231"/>
    </source>
</evidence>
<organism evidence="3 4">
    <name type="scientific">Thanatephorus cucumeris (strain AG1-IB / isolate 7/3/14)</name>
    <name type="common">Lettuce bottom rot fungus</name>
    <name type="synonym">Rhizoctonia solani</name>
    <dbReference type="NCBI Taxonomy" id="1108050"/>
    <lineage>
        <taxon>Eukaryota</taxon>
        <taxon>Fungi</taxon>
        <taxon>Dikarya</taxon>
        <taxon>Basidiomycota</taxon>
        <taxon>Agaricomycotina</taxon>
        <taxon>Agaricomycetes</taxon>
        <taxon>Cantharellales</taxon>
        <taxon>Ceratobasidiaceae</taxon>
        <taxon>Rhizoctonia</taxon>
        <taxon>Rhizoctonia solani AG-1</taxon>
    </lineage>
</organism>
<feature type="region of interest" description="Disordered" evidence="1">
    <location>
        <begin position="132"/>
        <end position="158"/>
    </location>
</feature>
<evidence type="ECO:0000256" key="1">
    <source>
        <dbReference type="SAM" id="MobiDB-lite"/>
    </source>
</evidence>
<dbReference type="EMBL" id="CAOJ01017448">
    <property type="protein sequence ID" value="CCO37694.1"/>
    <property type="molecule type" value="Genomic_DNA"/>
</dbReference>
<dbReference type="Proteomes" id="UP000012065">
    <property type="component" value="Unassembled WGS sequence"/>
</dbReference>
<dbReference type="InterPro" id="IPR046496">
    <property type="entry name" value="DUF6589"/>
</dbReference>
<gene>
    <name evidence="3" type="ORF">BN14_11853</name>
</gene>
<comment type="caution">
    <text evidence="3">The sequence shown here is derived from an EMBL/GenBank/DDBJ whole genome shotgun (WGS) entry which is preliminary data.</text>
</comment>
<dbReference type="Pfam" id="PF20231">
    <property type="entry name" value="DUF6589"/>
    <property type="match status" value="1"/>
</dbReference>
<feature type="domain" description="DUF6589" evidence="2">
    <location>
        <begin position="1"/>
        <end position="54"/>
    </location>
</feature>
<dbReference type="HOGENOM" id="CLU_094684_0_0_1"/>
<name>M5CEL4_THACB</name>
<accession>M5CEL4</accession>
<protein>
    <recommendedName>
        <fullName evidence="2">DUF6589 domain-containing protein</fullName>
    </recommendedName>
</protein>
<evidence type="ECO:0000313" key="4">
    <source>
        <dbReference type="Proteomes" id="UP000012065"/>
    </source>
</evidence>
<proteinExistence type="predicted"/>
<reference evidence="3 4" key="1">
    <citation type="journal article" date="2013" name="J. Biotechnol.">
        <title>Establishment and interpretation of the genome sequence of the phytopathogenic fungus Rhizoctonia solani AG1-IB isolate 7/3/14.</title>
        <authorList>
            <person name="Wibberg D.W."/>
            <person name="Jelonek L.J."/>
            <person name="Rupp O.R."/>
            <person name="Hennig M.H."/>
            <person name="Eikmeyer F.E."/>
            <person name="Goesmann A.G."/>
            <person name="Hartmann A.H."/>
            <person name="Borriss R.B."/>
            <person name="Grosch R.G."/>
            <person name="Puehler A.P."/>
            <person name="Schlueter A.S."/>
        </authorList>
    </citation>
    <scope>NUCLEOTIDE SEQUENCE [LARGE SCALE GENOMIC DNA]</scope>
    <source>
        <strain evidence="4">AG1-IB / isolate 7/3/14</strain>
    </source>
</reference>